<dbReference type="EnsemblPlants" id="evm.model.05.416">
    <property type="protein sequence ID" value="cds.evm.model.05.416"/>
    <property type="gene ID" value="evm.TU.05.416"/>
</dbReference>
<dbReference type="PANTHER" id="PTHR11439">
    <property type="entry name" value="GAG-POL-RELATED RETROTRANSPOSON"/>
    <property type="match status" value="1"/>
</dbReference>
<dbReference type="PANTHER" id="PTHR11439:SF463">
    <property type="entry name" value="REVERSE TRANSCRIPTASE TY1_COPIA-TYPE DOMAIN-CONTAINING PROTEIN"/>
    <property type="match status" value="1"/>
</dbReference>
<dbReference type="AlphaFoldDB" id="A0A803PQC3"/>
<keyword evidence="2" id="KW-1185">Reference proteome</keyword>
<dbReference type="CDD" id="cd09272">
    <property type="entry name" value="RNase_HI_RT_Ty1"/>
    <property type="match status" value="1"/>
</dbReference>
<name>A0A803PQC3_CANSA</name>
<sequence length="119" mass="13705">MERYARTVHHEPNYEVLAIKERDSKQLKLEEPAIAFTKRDAAKVRFPRNDPLVITTMIGNMTVVRRSNGGYAMFLEGNFISWFAKKQHVVARSSTESEFSALTNVVAKMKWLVFLLSEL</sequence>
<dbReference type="Proteomes" id="UP000596661">
    <property type="component" value="Chromosome 5"/>
</dbReference>
<proteinExistence type="predicted"/>
<protein>
    <submittedName>
        <fullName evidence="1">Uncharacterized protein</fullName>
    </submittedName>
</protein>
<evidence type="ECO:0000313" key="1">
    <source>
        <dbReference type="EnsemblPlants" id="cds.evm.model.05.416"/>
    </source>
</evidence>
<dbReference type="Gramene" id="evm.model.05.416">
    <property type="protein sequence ID" value="cds.evm.model.05.416"/>
    <property type="gene ID" value="evm.TU.05.416"/>
</dbReference>
<dbReference type="EMBL" id="UZAU01000420">
    <property type="status" value="NOT_ANNOTATED_CDS"/>
    <property type="molecule type" value="Genomic_DNA"/>
</dbReference>
<evidence type="ECO:0000313" key="2">
    <source>
        <dbReference type="Proteomes" id="UP000596661"/>
    </source>
</evidence>
<organism evidence="1 2">
    <name type="scientific">Cannabis sativa</name>
    <name type="common">Hemp</name>
    <name type="synonym">Marijuana</name>
    <dbReference type="NCBI Taxonomy" id="3483"/>
    <lineage>
        <taxon>Eukaryota</taxon>
        <taxon>Viridiplantae</taxon>
        <taxon>Streptophyta</taxon>
        <taxon>Embryophyta</taxon>
        <taxon>Tracheophyta</taxon>
        <taxon>Spermatophyta</taxon>
        <taxon>Magnoliopsida</taxon>
        <taxon>eudicotyledons</taxon>
        <taxon>Gunneridae</taxon>
        <taxon>Pentapetalae</taxon>
        <taxon>rosids</taxon>
        <taxon>fabids</taxon>
        <taxon>Rosales</taxon>
        <taxon>Cannabaceae</taxon>
        <taxon>Cannabis</taxon>
    </lineage>
</organism>
<accession>A0A803PQC3</accession>
<reference evidence="1" key="1">
    <citation type="submission" date="2018-11" db="EMBL/GenBank/DDBJ databases">
        <authorList>
            <person name="Grassa J C."/>
        </authorList>
    </citation>
    <scope>NUCLEOTIDE SEQUENCE [LARGE SCALE GENOMIC DNA]</scope>
</reference>
<reference evidence="1" key="2">
    <citation type="submission" date="2021-03" db="UniProtKB">
        <authorList>
            <consortium name="EnsemblPlants"/>
        </authorList>
    </citation>
    <scope>IDENTIFICATION</scope>
</reference>